<proteinExistence type="predicted"/>
<gene>
    <name evidence="2" type="ORF">GQ466_17885</name>
</gene>
<evidence type="ECO:0000313" key="3">
    <source>
        <dbReference type="Proteomes" id="UP000431901"/>
    </source>
</evidence>
<dbReference type="Proteomes" id="UP000431901">
    <property type="component" value="Unassembled WGS sequence"/>
</dbReference>
<evidence type="ECO:0000313" key="2">
    <source>
        <dbReference type="EMBL" id="MXQ65894.1"/>
    </source>
</evidence>
<organism evidence="2 3">
    <name type="scientific">Actinomadura rayongensis</name>
    <dbReference type="NCBI Taxonomy" id="1429076"/>
    <lineage>
        <taxon>Bacteria</taxon>
        <taxon>Bacillati</taxon>
        <taxon>Actinomycetota</taxon>
        <taxon>Actinomycetes</taxon>
        <taxon>Streptosporangiales</taxon>
        <taxon>Thermomonosporaceae</taxon>
        <taxon>Actinomadura</taxon>
    </lineage>
</organism>
<evidence type="ECO:0000256" key="1">
    <source>
        <dbReference type="SAM" id="SignalP"/>
    </source>
</evidence>
<keyword evidence="3" id="KW-1185">Reference proteome</keyword>
<accession>A0A6I4WFX5</accession>
<feature type="chain" id="PRO_5038560216" evidence="1">
    <location>
        <begin position="31"/>
        <end position="119"/>
    </location>
</feature>
<comment type="caution">
    <text evidence="2">The sequence shown here is derived from an EMBL/GenBank/DDBJ whole genome shotgun (WGS) entry which is preliminary data.</text>
</comment>
<dbReference type="RefSeq" id="WP_161104105.1">
    <property type="nucleotide sequence ID" value="NZ_JBHLYI010000004.1"/>
</dbReference>
<reference evidence="2 3" key="1">
    <citation type="submission" date="2019-12" db="EMBL/GenBank/DDBJ databases">
        <title>Nocardia macrotermitis sp. nov. and Nocardia aurantia sp. nov., isolated from the gut of the fungus growing-termite Macrotermes natalensis.</title>
        <authorList>
            <person name="Christine B."/>
            <person name="Rene B."/>
        </authorList>
    </citation>
    <scope>NUCLEOTIDE SEQUENCE [LARGE SCALE GENOMIC DNA]</scope>
    <source>
        <strain evidence="2 3">DSM 102126</strain>
    </source>
</reference>
<sequence length="119" mass="12387">MIGTNRPAGTRATASVAAAMLVLASAAAPAAGAETVRAARQQTLTLVDDRGQSTVLELRPGCMPLNRQLRVVTAVNNSTLVAELFPTLDCSGGFSRIDPGQRARFSPPFPIASVGALRR</sequence>
<protein>
    <submittedName>
        <fullName evidence="2">Uncharacterized protein</fullName>
    </submittedName>
</protein>
<feature type="signal peptide" evidence="1">
    <location>
        <begin position="1"/>
        <end position="30"/>
    </location>
</feature>
<dbReference type="AlphaFoldDB" id="A0A6I4WFX5"/>
<dbReference type="EMBL" id="WUTW01000003">
    <property type="protein sequence ID" value="MXQ65894.1"/>
    <property type="molecule type" value="Genomic_DNA"/>
</dbReference>
<name>A0A6I4WFX5_9ACTN</name>
<keyword evidence="1" id="KW-0732">Signal</keyword>
<dbReference type="OrthoDB" id="9959118at2"/>